<dbReference type="PANTHER" id="PTHR30273:SF2">
    <property type="entry name" value="PROTEIN FECR"/>
    <property type="match status" value="1"/>
</dbReference>
<dbReference type="EMBL" id="BMHT01000002">
    <property type="protein sequence ID" value="GGF01423.1"/>
    <property type="molecule type" value="Genomic_DNA"/>
</dbReference>
<organism evidence="3 4">
    <name type="scientific">Hymenobacter cavernae</name>
    <dbReference type="NCBI Taxonomy" id="2044852"/>
    <lineage>
        <taxon>Bacteria</taxon>
        <taxon>Pseudomonadati</taxon>
        <taxon>Bacteroidota</taxon>
        <taxon>Cytophagia</taxon>
        <taxon>Cytophagales</taxon>
        <taxon>Hymenobacteraceae</taxon>
        <taxon>Hymenobacter</taxon>
    </lineage>
</organism>
<dbReference type="PIRSF" id="PIRSF018266">
    <property type="entry name" value="FecR"/>
    <property type="match status" value="1"/>
</dbReference>
<name>A0ABQ1TSG1_9BACT</name>
<dbReference type="InterPro" id="IPR006860">
    <property type="entry name" value="FecR"/>
</dbReference>
<evidence type="ECO:0000259" key="1">
    <source>
        <dbReference type="Pfam" id="PF04773"/>
    </source>
</evidence>
<dbReference type="PANTHER" id="PTHR30273">
    <property type="entry name" value="PERIPLASMIC SIGNAL SENSOR AND SIGMA FACTOR ACTIVATOR FECR-RELATED"/>
    <property type="match status" value="1"/>
</dbReference>
<dbReference type="Proteomes" id="UP000632273">
    <property type="component" value="Unassembled WGS sequence"/>
</dbReference>
<accession>A0ABQ1TSG1</accession>
<keyword evidence="4" id="KW-1185">Reference proteome</keyword>
<dbReference type="Gene3D" id="2.60.120.1440">
    <property type="match status" value="1"/>
</dbReference>
<dbReference type="Pfam" id="PF16344">
    <property type="entry name" value="FecR_C"/>
    <property type="match status" value="1"/>
</dbReference>
<proteinExistence type="predicted"/>
<sequence length="371" mass="40374">MNDLGADCKVRATTSATRTMADFLPESGVPWELLARHLAGEASASEQQQLHQWLAAEPSRLQLLTDATRTWERGGNAAKVFTEADVEPAWQRFRATAGLAPAPQPVEASPARVVPMWSTPAGIMRIAAAVALLVGVWGMVRTWLPKKLGNQEVTVAAGPEIQLATLPDGSRVWVNRNSTLTYGADFNGAVREVHLRGEAFFEVKKDYVRPFMVFANDTRTRVLGTSFNVRAYPAEDSVEVAVVTGCVSFQPSSRTKPTANDSLLLPGRRGVIYKKAPLVAVQHAITDSNFRAWQRQELVFDNQSLSEVAHDLARYYGAPVKLARPALGECRFTGSFREMTLPQALHIVSLSAGLTVAQSADGYVLDGAGCR</sequence>
<dbReference type="InterPro" id="IPR032508">
    <property type="entry name" value="FecR_C"/>
</dbReference>
<gene>
    <name evidence="3" type="ORF">GCM10011383_10350</name>
</gene>
<dbReference type="Gene3D" id="3.55.50.30">
    <property type="match status" value="1"/>
</dbReference>
<evidence type="ECO:0000259" key="2">
    <source>
        <dbReference type="Pfam" id="PF16344"/>
    </source>
</evidence>
<feature type="domain" description="FecR protein" evidence="1">
    <location>
        <begin position="160"/>
        <end position="247"/>
    </location>
</feature>
<protein>
    <submittedName>
        <fullName evidence="3">Anti-sigma factor</fullName>
    </submittedName>
</protein>
<dbReference type="Pfam" id="PF04773">
    <property type="entry name" value="FecR"/>
    <property type="match status" value="1"/>
</dbReference>
<feature type="domain" description="Protein FecR C-terminal" evidence="2">
    <location>
        <begin position="297"/>
        <end position="356"/>
    </location>
</feature>
<evidence type="ECO:0000313" key="4">
    <source>
        <dbReference type="Proteomes" id="UP000632273"/>
    </source>
</evidence>
<reference evidence="4" key="1">
    <citation type="journal article" date="2019" name="Int. J. Syst. Evol. Microbiol.">
        <title>The Global Catalogue of Microorganisms (GCM) 10K type strain sequencing project: providing services to taxonomists for standard genome sequencing and annotation.</title>
        <authorList>
            <consortium name="The Broad Institute Genomics Platform"/>
            <consortium name="The Broad Institute Genome Sequencing Center for Infectious Disease"/>
            <person name="Wu L."/>
            <person name="Ma J."/>
        </authorList>
    </citation>
    <scope>NUCLEOTIDE SEQUENCE [LARGE SCALE GENOMIC DNA]</scope>
    <source>
        <strain evidence="4">CGMCC 1.15197</strain>
    </source>
</reference>
<evidence type="ECO:0000313" key="3">
    <source>
        <dbReference type="EMBL" id="GGF01423.1"/>
    </source>
</evidence>
<comment type="caution">
    <text evidence="3">The sequence shown here is derived from an EMBL/GenBank/DDBJ whole genome shotgun (WGS) entry which is preliminary data.</text>
</comment>
<dbReference type="InterPro" id="IPR012373">
    <property type="entry name" value="Ferrdict_sens_TM"/>
</dbReference>